<evidence type="ECO:0000259" key="5">
    <source>
        <dbReference type="Pfam" id="PF01583"/>
    </source>
</evidence>
<dbReference type="InterPro" id="IPR015947">
    <property type="entry name" value="PUA-like_sf"/>
</dbReference>
<dbReference type="EMBL" id="MN175499">
    <property type="protein sequence ID" value="QID06167.1"/>
    <property type="molecule type" value="Genomic_DNA"/>
</dbReference>
<evidence type="ECO:0000256" key="3">
    <source>
        <dbReference type="ARBA" id="ARBA00022741"/>
    </source>
</evidence>
<dbReference type="PANTHER" id="PTHR42700">
    <property type="entry name" value="SULFATE ADENYLYLTRANSFERASE"/>
    <property type="match status" value="1"/>
</dbReference>
<evidence type="ECO:0000259" key="7">
    <source>
        <dbReference type="Pfam" id="PF14306"/>
    </source>
</evidence>
<reference evidence="8" key="1">
    <citation type="submission" date="2019-07" db="EMBL/GenBank/DDBJ databases">
        <title>The discovery of a new lineage B mimivirus raises questions about particles surface fibrils.</title>
        <authorList>
            <person name="Silva L.K.S."/>
            <person name="Rodrigues R.A.L."/>
            <person name="Andrade A.C.S.P."/>
            <person name="Hikida H."/>
            <person name="Andreani J."/>
            <person name="Levasseur A."/>
            <person name="La Scola B."/>
            <person name="Abrahao J.S."/>
        </authorList>
    </citation>
    <scope>NUCLEOTIDE SEQUENCE</scope>
    <source>
        <strain evidence="8">B60</strain>
    </source>
</reference>
<feature type="domain" description="APS kinase" evidence="5">
    <location>
        <begin position="467"/>
        <end position="618"/>
    </location>
</feature>
<sequence>MEKNKKLDIDSINFDKKNIKLEDICNNYPTLLLNNRQICDYEMITNGGFHPLTGFMTKDEYFSCINNMVLPNGDIWPIPINLHISEQWIKNNLLDNNLLNQDKISLDNIVETNIFKKYLRFSHTVLKHETGLPLCLIENESIYKMDLFTEAKKVYNAITNGEIDKNHPYVKILTDYQSEGLVYCLGGKLKLNKYPPHYDFTDFRNTPEELKTQFNNIGWTNNFNIVAFQTRNPLHKSHFMLTKYALDEATKSNGKPSKLLLHPVVGVTQPVDVDYHTRVKCYKELIKKYESEAILSLLPLSMRMAGPREAVWHAIIRKNYGATHFVIGRDHAGPSYNRINGDKFYKPYEAQELLLKYSEKIGINIITSQMIVFSMNKEKVYKIYSNIYEKPLDLITNNDIKNLDFLCKLSEDDGIFKSINDIKNDEIYFEISGTEQRKLLRENKPIPNWFSYPEIIQLLRNEFSCEKGIVFYLVGLSGSGKSTVANTLLNIIKEYTFKPITYLDGDIVRLNLSKGLGFSKEDRSTNVRRIGYVCSEIARHGGICVVANIAPYVSDRMYNKELIESIGARYIEIFIDTPIVECEKRDVKGLYKLAREDKIKLTGINDPFDIPINPDIHITGTDDLSYICKQLKEFININRLLN</sequence>
<dbReference type="GO" id="GO:0004781">
    <property type="term" value="F:sulfate adenylyltransferase (ATP) activity"/>
    <property type="evidence" value="ECO:0007669"/>
    <property type="project" value="InterPro"/>
</dbReference>
<dbReference type="SUPFAM" id="SSF52374">
    <property type="entry name" value="Nucleotidylyl transferase"/>
    <property type="match status" value="1"/>
</dbReference>
<dbReference type="Pfam" id="PF14306">
    <property type="entry name" value="PUA_2"/>
    <property type="match status" value="1"/>
</dbReference>
<dbReference type="PANTHER" id="PTHR42700:SF1">
    <property type="entry name" value="SULFATE ADENYLYLTRANSFERASE"/>
    <property type="match status" value="1"/>
</dbReference>
<dbReference type="Gene3D" id="3.40.50.300">
    <property type="entry name" value="P-loop containing nucleotide triphosphate hydrolases"/>
    <property type="match status" value="1"/>
</dbReference>
<protein>
    <recommendedName>
        <fullName evidence="1">adenylyl-sulfate kinase</fullName>
        <ecNumber evidence="1">2.7.1.25</ecNumber>
    </recommendedName>
</protein>
<name>A0A6G6AC77_9VIRU</name>
<evidence type="ECO:0000259" key="6">
    <source>
        <dbReference type="Pfam" id="PF01747"/>
    </source>
</evidence>
<dbReference type="Pfam" id="PF01583">
    <property type="entry name" value="APS_kinase"/>
    <property type="match status" value="1"/>
</dbReference>
<dbReference type="InterPro" id="IPR025980">
    <property type="entry name" value="ATP-Sase_PUA-like_dom"/>
</dbReference>
<dbReference type="SUPFAM" id="SSF88697">
    <property type="entry name" value="PUA domain-like"/>
    <property type="match status" value="1"/>
</dbReference>
<keyword evidence="2" id="KW-0808">Transferase</keyword>
<dbReference type="Gene3D" id="3.10.400.10">
    <property type="entry name" value="Sulfate adenylyltransferase"/>
    <property type="match status" value="1"/>
</dbReference>
<dbReference type="InterPro" id="IPR050512">
    <property type="entry name" value="Sulf_AdTrans/APS_kinase"/>
</dbReference>
<dbReference type="GO" id="GO:0019379">
    <property type="term" value="P:sulfate assimilation, phosphoadenylyl sulfate reduction by phosphoadenylyl-sulfate reductase (thioredoxin)"/>
    <property type="evidence" value="ECO:0007669"/>
    <property type="project" value="TreeGrafter"/>
</dbReference>
<dbReference type="GO" id="GO:0010134">
    <property type="term" value="P:sulfate assimilation via adenylyl sulfate reduction"/>
    <property type="evidence" value="ECO:0007669"/>
    <property type="project" value="TreeGrafter"/>
</dbReference>
<evidence type="ECO:0000256" key="2">
    <source>
        <dbReference type="ARBA" id="ARBA00022679"/>
    </source>
</evidence>
<dbReference type="Gene3D" id="3.40.50.620">
    <property type="entry name" value="HUPs"/>
    <property type="match status" value="1"/>
</dbReference>
<dbReference type="InterPro" id="IPR027417">
    <property type="entry name" value="P-loop_NTPase"/>
</dbReference>
<feature type="domain" description="Sulphate adenylyltransferase catalytic" evidence="6">
    <location>
        <begin position="202"/>
        <end position="461"/>
    </location>
</feature>
<keyword evidence="3" id="KW-0547">Nucleotide-binding</keyword>
<keyword evidence="4" id="KW-0067">ATP-binding</keyword>
<evidence type="ECO:0000256" key="4">
    <source>
        <dbReference type="ARBA" id="ARBA00022840"/>
    </source>
</evidence>
<proteinExistence type="predicted"/>
<evidence type="ECO:0000313" key="8">
    <source>
        <dbReference type="EMBL" id="QID06167.1"/>
    </source>
</evidence>
<dbReference type="CDD" id="cd02027">
    <property type="entry name" value="APSK"/>
    <property type="match status" value="1"/>
</dbReference>
<dbReference type="InterPro" id="IPR014729">
    <property type="entry name" value="Rossmann-like_a/b/a_fold"/>
</dbReference>
<dbReference type="NCBIfam" id="TIGR00455">
    <property type="entry name" value="apsK"/>
    <property type="match status" value="1"/>
</dbReference>
<evidence type="ECO:0000256" key="1">
    <source>
        <dbReference type="ARBA" id="ARBA00012121"/>
    </source>
</evidence>
<dbReference type="Pfam" id="PF01747">
    <property type="entry name" value="ATP-sulfurylase"/>
    <property type="match status" value="1"/>
</dbReference>
<dbReference type="InterPro" id="IPR024951">
    <property type="entry name" value="Sulfurylase_cat_dom"/>
</dbReference>
<dbReference type="SUPFAM" id="SSF52540">
    <property type="entry name" value="P-loop containing nucleoside triphosphate hydrolases"/>
    <property type="match status" value="1"/>
</dbReference>
<dbReference type="InterPro" id="IPR002891">
    <property type="entry name" value="APS"/>
</dbReference>
<dbReference type="GO" id="GO:0004020">
    <property type="term" value="F:adenylylsulfate kinase activity"/>
    <property type="evidence" value="ECO:0007669"/>
    <property type="project" value="InterPro"/>
</dbReference>
<dbReference type="GO" id="GO:0005524">
    <property type="term" value="F:ATP binding"/>
    <property type="evidence" value="ECO:0007669"/>
    <property type="project" value="InterPro"/>
</dbReference>
<dbReference type="InterPro" id="IPR059117">
    <property type="entry name" value="APS_kinase_dom"/>
</dbReference>
<organism evidence="8">
    <name type="scientific">Borely moumouvirus</name>
    <dbReference type="NCBI Taxonomy" id="2712067"/>
    <lineage>
        <taxon>Viruses</taxon>
        <taxon>Varidnaviria</taxon>
        <taxon>Bamfordvirae</taxon>
        <taxon>Nucleocytoviricota</taxon>
        <taxon>Megaviricetes</taxon>
        <taxon>Imitervirales</taxon>
        <taxon>Mimiviridae</taxon>
        <taxon>Megamimivirinae</taxon>
        <taxon>Moumouvirus</taxon>
    </lineage>
</organism>
<feature type="domain" description="ATP-sulfurylase PUA-like" evidence="7">
    <location>
        <begin position="17"/>
        <end position="91"/>
    </location>
</feature>
<dbReference type="EC" id="2.7.1.25" evidence="1"/>
<accession>A0A6G6AC77</accession>